<evidence type="ECO:0000313" key="1">
    <source>
        <dbReference type="EMBL" id="MFC1411142.1"/>
    </source>
</evidence>
<proteinExistence type="predicted"/>
<dbReference type="SUPFAM" id="SSF47413">
    <property type="entry name" value="lambda repressor-like DNA-binding domains"/>
    <property type="match status" value="1"/>
</dbReference>
<evidence type="ECO:0000313" key="2">
    <source>
        <dbReference type="Proteomes" id="UP001592582"/>
    </source>
</evidence>
<dbReference type="PANTHER" id="PTHR43236:SF2">
    <property type="entry name" value="BLL0069 PROTEIN"/>
    <property type="match status" value="1"/>
</dbReference>
<dbReference type="CDD" id="cd00093">
    <property type="entry name" value="HTH_XRE"/>
    <property type="match status" value="1"/>
</dbReference>
<sequence length="398" mass="42796">MDETVTGRVRAVIQAASLSQAAFADHIELTPDKLSKSLSGVRRFTSLELALIAEVGQVSVDWLLSGREPLRPALAARARAATLAGSARESVEELTERFTSAYDVLDLLGRSPELPELPELPTVPASASPADAASAGLPQAAEQGAALAEAARALLVAGGAAAVDAQSADDLLASWERAFGVDIAVTRLPSGVDGLAWQSDHFRLILVNRTDRWTRQRFTIAHELGHILARDAQDLLLEAEVEPARQHEADEIRANSFAAHLLLPEDEVRAACPDGPPTDEAFRILVVRFRVSPSALAARLRALDLMDRPTRDRLRRLTTADCHAAVGAMRGYLQQATRAEAARHPLRLAGGLYAGYRDGDTTLRPLAALLETDVDDLHDLLEPPTPDSALEGDLVFQP</sequence>
<dbReference type="PANTHER" id="PTHR43236">
    <property type="entry name" value="ANTITOXIN HIGA1"/>
    <property type="match status" value="1"/>
</dbReference>
<protein>
    <submittedName>
        <fullName evidence="1">Helix-turn-helix domain-containing protein</fullName>
    </submittedName>
</protein>
<dbReference type="Gene3D" id="1.10.260.40">
    <property type="entry name" value="lambda repressor-like DNA-binding domains"/>
    <property type="match status" value="1"/>
</dbReference>
<dbReference type="InterPro" id="IPR010359">
    <property type="entry name" value="IrrE_HExxH"/>
</dbReference>
<comment type="caution">
    <text evidence="1">The sequence shown here is derived from an EMBL/GenBank/DDBJ whole genome shotgun (WGS) entry which is preliminary data.</text>
</comment>
<dbReference type="Proteomes" id="UP001592582">
    <property type="component" value="Unassembled WGS sequence"/>
</dbReference>
<dbReference type="InterPro" id="IPR052345">
    <property type="entry name" value="Rad_response_metalloprotease"/>
</dbReference>
<organism evidence="1 2">
    <name type="scientific">Streptacidiphilus alkalitolerans</name>
    <dbReference type="NCBI Taxonomy" id="3342712"/>
    <lineage>
        <taxon>Bacteria</taxon>
        <taxon>Bacillati</taxon>
        <taxon>Actinomycetota</taxon>
        <taxon>Actinomycetes</taxon>
        <taxon>Kitasatosporales</taxon>
        <taxon>Streptomycetaceae</taxon>
        <taxon>Streptacidiphilus</taxon>
    </lineage>
</organism>
<dbReference type="SMART" id="SM00530">
    <property type="entry name" value="HTH_XRE"/>
    <property type="match status" value="1"/>
</dbReference>
<dbReference type="SUPFAM" id="SSF55486">
    <property type="entry name" value="Metalloproteases ('zincins'), catalytic domain"/>
    <property type="match status" value="1"/>
</dbReference>
<dbReference type="InterPro" id="IPR010982">
    <property type="entry name" value="Lambda_DNA-bd_dom_sf"/>
</dbReference>
<dbReference type="Gene3D" id="1.10.10.2910">
    <property type="match status" value="1"/>
</dbReference>
<dbReference type="Pfam" id="PF06114">
    <property type="entry name" value="Peptidase_M78"/>
    <property type="match status" value="1"/>
</dbReference>
<reference evidence="1 2" key="1">
    <citation type="submission" date="2024-09" db="EMBL/GenBank/DDBJ databases">
        <authorList>
            <person name="Lee S.D."/>
        </authorList>
    </citation>
    <scope>NUCLEOTIDE SEQUENCE [LARGE SCALE GENOMIC DNA]</scope>
    <source>
        <strain evidence="1 2">N1-1</strain>
    </source>
</reference>
<keyword evidence="2" id="KW-1185">Reference proteome</keyword>
<accession>A0ABV6VC25</accession>
<name>A0ABV6VC25_9ACTN</name>
<dbReference type="EMBL" id="JBHEZX010000007">
    <property type="protein sequence ID" value="MFC1411142.1"/>
    <property type="molecule type" value="Genomic_DNA"/>
</dbReference>
<dbReference type="PROSITE" id="PS50943">
    <property type="entry name" value="HTH_CROC1"/>
    <property type="match status" value="1"/>
</dbReference>
<gene>
    <name evidence="1" type="ORF">ACEZDG_17925</name>
</gene>
<dbReference type="InterPro" id="IPR001387">
    <property type="entry name" value="Cro/C1-type_HTH"/>
</dbReference>